<comment type="caution">
    <text evidence="2">The sequence shown here is derived from an EMBL/GenBank/DDBJ whole genome shotgun (WGS) entry which is preliminary data.</text>
</comment>
<keyword evidence="3" id="KW-1185">Reference proteome</keyword>
<dbReference type="Proteomes" id="UP000649289">
    <property type="component" value="Unassembled WGS sequence"/>
</dbReference>
<feature type="signal peptide" evidence="1">
    <location>
        <begin position="1"/>
        <end position="23"/>
    </location>
</feature>
<proteinExistence type="predicted"/>
<organism evidence="2 3">
    <name type="scientific">Nocardioides hwasunensis</name>
    <dbReference type="NCBI Taxonomy" id="397258"/>
    <lineage>
        <taxon>Bacteria</taxon>
        <taxon>Bacillati</taxon>
        <taxon>Actinomycetota</taxon>
        <taxon>Actinomycetes</taxon>
        <taxon>Propionibacteriales</taxon>
        <taxon>Nocardioidaceae</taxon>
        <taxon>Nocardioides</taxon>
    </lineage>
</organism>
<reference evidence="2 3" key="1">
    <citation type="submission" date="2020-09" db="EMBL/GenBank/DDBJ databases">
        <title>novel species in genus Nocardioides.</title>
        <authorList>
            <person name="Zhang G."/>
        </authorList>
    </citation>
    <scope>NUCLEOTIDE SEQUENCE [LARGE SCALE GENOMIC DNA]</scope>
    <source>
        <strain evidence="2 3">19197</strain>
    </source>
</reference>
<accession>A0ABR8MGM1</accession>
<evidence type="ECO:0000313" key="3">
    <source>
        <dbReference type="Proteomes" id="UP000649289"/>
    </source>
</evidence>
<evidence type="ECO:0000313" key="2">
    <source>
        <dbReference type="EMBL" id="MBD3915222.1"/>
    </source>
</evidence>
<gene>
    <name evidence="2" type="ORF">IEZ25_11410</name>
</gene>
<dbReference type="EMBL" id="JACXYY010000004">
    <property type="protein sequence ID" value="MBD3915222.1"/>
    <property type="molecule type" value="Genomic_DNA"/>
</dbReference>
<protein>
    <submittedName>
        <fullName evidence="2">Uncharacterized protein</fullName>
    </submittedName>
</protein>
<feature type="chain" id="PRO_5045325899" evidence="1">
    <location>
        <begin position="24"/>
        <end position="312"/>
    </location>
</feature>
<name>A0ABR8MGM1_9ACTN</name>
<sequence>MKRFSTAVCSAAAVLVLGAPATAAAPAQHAPGATTRNASDVTVVRARAQASFPTARDTGVPRGWAPRREIQGDHVVRRAGAVVQDLRIYGNLVIAAPDVTVKRVDVVGGRIDNWAGSTCQSRLDVRRTTIRNAPGQRTSGDEPALNAGGYRAHRVRIDGLPEGFRVGGKDECGPVRIIRSYATVVAPEECGDWHGDALQGYGGGALKVRMSRLELVEGEDCAGTAAFFYPSGQGNTAVDIDGLLVEGGGYPFRLGTPGRVHNLKVVRQGDYYGPIDVKCSALTAWEAHVVRLDGAGQPVHLRRQRCNTERGS</sequence>
<evidence type="ECO:0000256" key="1">
    <source>
        <dbReference type="SAM" id="SignalP"/>
    </source>
</evidence>
<keyword evidence="1" id="KW-0732">Signal</keyword>
<dbReference type="RefSeq" id="WP_191199542.1">
    <property type="nucleotide sequence ID" value="NZ_BAAAPA010000005.1"/>
</dbReference>